<gene>
    <name evidence="1" type="ORF">CCAM_LOCUS19110</name>
</gene>
<evidence type="ECO:0000313" key="2">
    <source>
        <dbReference type="Proteomes" id="UP000595140"/>
    </source>
</evidence>
<sequence length="99" mass="11603">MSFSMKTITREEIAQQSLFYRDGQHFILQAKNWGFRMFEKNDVRPVCLNLMKFAIHKLVMDEMEEEIVAGLMEPKGGGGIGLRGWCWMSVRRWRRSATS</sequence>
<keyword evidence="2" id="KW-1185">Reference proteome</keyword>
<dbReference type="AlphaFoldDB" id="A0A484LM08"/>
<accession>A0A484LM08</accession>
<reference evidence="1 2" key="1">
    <citation type="submission" date="2018-04" db="EMBL/GenBank/DDBJ databases">
        <authorList>
            <person name="Vogel A."/>
        </authorList>
    </citation>
    <scope>NUCLEOTIDE SEQUENCE [LARGE SCALE GENOMIC DNA]</scope>
</reference>
<evidence type="ECO:0000313" key="1">
    <source>
        <dbReference type="EMBL" id="VFQ77334.1"/>
    </source>
</evidence>
<organism evidence="1 2">
    <name type="scientific">Cuscuta campestris</name>
    <dbReference type="NCBI Taxonomy" id="132261"/>
    <lineage>
        <taxon>Eukaryota</taxon>
        <taxon>Viridiplantae</taxon>
        <taxon>Streptophyta</taxon>
        <taxon>Embryophyta</taxon>
        <taxon>Tracheophyta</taxon>
        <taxon>Spermatophyta</taxon>
        <taxon>Magnoliopsida</taxon>
        <taxon>eudicotyledons</taxon>
        <taxon>Gunneridae</taxon>
        <taxon>Pentapetalae</taxon>
        <taxon>asterids</taxon>
        <taxon>lamiids</taxon>
        <taxon>Solanales</taxon>
        <taxon>Convolvulaceae</taxon>
        <taxon>Cuscuteae</taxon>
        <taxon>Cuscuta</taxon>
        <taxon>Cuscuta subgen. Grammica</taxon>
        <taxon>Cuscuta sect. Cleistogrammica</taxon>
    </lineage>
</organism>
<protein>
    <submittedName>
        <fullName evidence="1">Uncharacterized protein</fullName>
    </submittedName>
</protein>
<dbReference type="EMBL" id="OOIL02001668">
    <property type="protein sequence ID" value="VFQ77334.1"/>
    <property type="molecule type" value="Genomic_DNA"/>
</dbReference>
<proteinExistence type="predicted"/>
<dbReference type="Proteomes" id="UP000595140">
    <property type="component" value="Unassembled WGS sequence"/>
</dbReference>
<name>A0A484LM08_9ASTE</name>